<accession>A0A1Y2J3A5</accession>
<protein>
    <submittedName>
        <fullName evidence="1">Uncharacterized protein</fullName>
    </submittedName>
</protein>
<evidence type="ECO:0000313" key="1">
    <source>
        <dbReference type="EMBL" id="OSD07889.1"/>
    </source>
</evidence>
<dbReference type="EMBL" id="KZ084087">
    <property type="protein sequence ID" value="OSD07889.1"/>
    <property type="molecule type" value="Genomic_DNA"/>
</dbReference>
<organism evidence="1 2">
    <name type="scientific">Trametes coccinea (strain BRFM310)</name>
    <name type="common">Pycnoporus coccineus</name>
    <dbReference type="NCBI Taxonomy" id="1353009"/>
    <lineage>
        <taxon>Eukaryota</taxon>
        <taxon>Fungi</taxon>
        <taxon>Dikarya</taxon>
        <taxon>Basidiomycota</taxon>
        <taxon>Agaricomycotina</taxon>
        <taxon>Agaricomycetes</taxon>
        <taxon>Polyporales</taxon>
        <taxon>Polyporaceae</taxon>
        <taxon>Trametes</taxon>
    </lineage>
</organism>
<keyword evidence="2" id="KW-1185">Reference proteome</keyword>
<gene>
    <name evidence="1" type="ORF">PYCCODRAFT_362268</name>
</gene>
<dbReference type="Proteomes" id="UP000193067">
    <property type="component" value="Unassembled WGS sequence"/>
</dbReference>
<dbReference type="AlphaFoldDB" id="A0A1Y2J3A5"/>
<name>A0A1Y2J3A5_TRAC3</name>
<proteinExistence type="predicted"/>
<evidence type="ECO:0000313" key="2">
    <source>
        <dbReference type="Proteomes" id="UP000193067"/>
    </source>
</evidence>
<sequence length="153" mass="16844">MHAVHLPPISHLILLGGRPTDFSRLFASLAFYVSLSLSLAHTHIGDQTPFLLIGTFSHGWSEHDGPRDAGVLRSRVGLGFSQVALTRSCDAFSNSQHVYSILTEASREYYTSIDTLTEGSCLAAASPKVAPSRHRIKPRDLLEFVFMFVWGVC</sequence>
<reference evidence="1 2" key="1">
    <citation type="journal article" date="2015" name="Biotechnol. Biofuels">
        <title>Enhanced degradation of softwood versus hardwood by the white-rot fungus Pycnoporus coccineus.</title>
        <authorList>
            <person name="Couturier M."/>
            <person name="Navarro D."/>
            <person name="Chevret D."/>
            <person name="Henrissat B."/>
            <person name="Piumi F."/>
            <person name="Ruiz-Duenas F.J."/>
            <person name="Martinez A.T."/>
            <person name="Grigoriev I.V."/>
            <person name="Riley R."/>
            <person name="Lipzen A."/>
            <person name="Berrin J.G."/>
            <person name="Master E.R."/>
            <person name="Rosso M.N."/>
        </authorList>
    </citation>
    <scope>NUCLEOTIDE SEQUENCE [LARGE SCALE GENOMIC DNA]</scope>
    <source>
        <strain evidence="1 2">BRFM310</strain>
    </source>
</reference>